<name>A0A9N9CJ87_9GLOM</name>
<dbReference type="AlphaFoldDB" id="A0A9N9CJ87"/>
<reference evidence="1" key="1">
    <citation type="submission" date="2021-06" db="EMBL/GenBank/DDBJ databases">
        <authorList>
            <person name="Kallberg Y."/>
            <person name="Tangrot J."/>
            <person name="Rosling A."/>
        </authorList>
    </citation>
    <scope>NUCLEOTIDE SEQUENCE</scope>
    <source>
        <strain evidence="1">MA453B</strain>
    </source>
</reference>
<gene>
    <name evidence="1" type="ORF">DERYTH_LOCUS7855</name>
</gene>
<sequence>MSFSVLSVIRKAALELSRGDSGIDMLGNHNHYLLLFQCKDLTNKVKVDYI</sequence>
<proteinExistence type="predicted"/>
<dbReference type="EMBL" id="CAJVPY010003906">
    <property type="protein sequence ID" value="CAG8605250.1"/>
    <property type="molecule type" value="Genomic_DNA"/>
</dbReference>
<organism evidence="1 2">
    <name type="scientific">Dentiscutata erythropus</name>
    <dbReference type="NCBI Taxonomy" id="1348616"/>
    <lineage>
        <taxon>Eukaryota</taxon>
        <taxon>Fungi</taxon>
        <taxon>Fungi incertae sedis</taxon>
        <taxon>Mucoromycota</taxon>
        <taxon>Glomeromycotina</taxon>
        <taxon>Glomeromycetes</taxon>
        <taxon>Diversisporales</taxon>
        <taxon>Gigasporaceae</taxon>
        <taxon>Dentiscutata</taxon>
    </lineage>
</organism>
<dbReference type="Proteomes" id="UP000789405">
    <property type="component" value="Unassembled WGS sequence"/>
</dbReference>
<evidence type="ECO:0000313" key="2">
    <source>
        <dbReference type="Proteomes" id="UP000789405"/>
    </source>
</evidence>
<protein>
    <submittedName>
        <fullName evidence="1">16861_t:CDS:1</fullName>
    </submittedName>
</protein>
<evidence type="ECO:0000313" key="1">
    <source>
        <dbReference type="EMBL" id="CAG8605250.1"/>
    </source>
</evidence>
<comment type="caution">
    <text evidence="1">The sequence shown here is derived from an EMBL/GenBank/DDBJ whole genome shotgun (WGS) entry which is preliminary data.</text>
</comment>
<accession>A0A9N9CJ87</accession>
<keyword evidence="2" id="KW-1185">Reference proteome</keyword>